<dbReference type="InterPro" id="IPR001138">
    <property type="entry name" value="Zn2Cys6_DnaBD"/>
</dbReference>
<dbReference type="Pfam" id="PF00172">
    <property type="entry name" value="Zn_clus"/>
    <property type="match status" value="1"/>
</dbReference>
<sequence length="1001" mass="110765">MSNISNNNNEREKRARLSHACDRCRKRHVKCDGDYPICGNCKSVNGECSYSHPGSKRGYVETIDDRLSKIEQVLSKYLEGADTQQQNNNSSVTRENNNGPELDVHDIVNMAASMRIKENHESVQALSESMSPASMKSNSRYVTAKKKELSDVISDTNYSSKVSGGDLQQHSSKDSKKVQTLEPPLPTEYRGSKELPPKDLFDHLIQLYLTHGYSVKGPIIHRPTFIKQLRDKNNQPSLLLLNSIFAVASVFSDDKRTRTDQNDPATAGDIFWHRALTLLDDFMDRARLSTVQALLFLIQFCVKLSQNSTRIWMLIGMTMRMSVDLGLNRDCSKWDISKVEKAIRTRVFWAAMNAEIIVCASFGKPLPIYDYNTKFPYEIDDDGEEAQDVVNYMHFSKLMKIYGNVLQSKSYFSHPGALRNTLPAIDATLNSWLLALPSHLQYNPPSIGDPEPNSMSVFGAYLHQMYNTVIISLHRPYIDSEEYPNVDSRDICNKAAINITKLSNCMPSVDSQGIYFTFATTAYCLTQAAAIHVLNVGDPEYYYIGKKYMEKTLEALRKIVQEAKLGDGYCGVDDATNMLDYLYQVQLSKMQDNSEIQKPIRRISRSGGGGGGSDGSNRGNGNGGYNNNNKGGGNNNSKGGNNSNKSNQVKTIPSPPPSSHSSHQQDTADGDSIMSASLSIVKTEKSPSLLNRQQSFSTGPPHHKPLVVEVRHHNSGPSYLYQSSSIGIFKSNPTPEPSPPFPQQHLHYQQQAHHNVQAHARVQQQQQNGDLTTTGHHFMEIPSPMVLSTVPSLAEPPVVPSSGYYSTNNFNPNMMEFTQSGAQLYIDDWDMVGVGNSHQQIPTTVSSPSPPAMNQGQTNVSVGTLSVIRNSTSSSHPTSPSGGTTVNPTSIHQDQSSNYLSYPMNGDQNAATLLLNNNHTVMGNSAVQDLGALGQNGAGTNTNVNENNIDNSNVPSPQHPIMVQQPSHPHQHHHPMVTQPTNHSQSFQNTTSSHLWVQPQW</sequence>
<feature type="region of interest" description="Disordered" evidence="8">
    <location>
        <begin position="120"/>
        <end position="139"/>
    </location>
</feature>
<comment type="subcellular location">
    <subcellularLocation>
        <location evidence="1">Nucleus</location>
    </subcellularLocation>
</comment>
<feature type="compositionally biased region" description="Polar residues" evidence="8">
    <location>
        <begin position="886"/>
        <end position="903"/>
    </location>
</feature>
<evidence type="ECO:0000313" key="10">
    <source>
        <dbReference type="EMBL" id="RIA85538.1"/>
    </source>
</evidence>
<dbReference type="PROSITE" id="PS50048">
    <property type="entry name" value="ZN2_CY6_FUNGAL_2"/>
    <property type="match status" value="1"/>
</dbReference>
<dbReference type="Gene3D" id="4.10.240.10">
    <property type="entry name" value="Zn(2)-C6 fungal-type DNA-binding domain"/>
    <property type="match status" value="1"/>
</dbReference>
<dbReference type="CDD" id="cd00067">
    <property type="entry name" value="GAL4"/>
    <property type="match status" value="1"/>
</dbReference>
<feature type="compositionally biased region" description="Polar residues" evidence="8">
    <location>
        <begin position="122"/>
        <end position="139"/>
    </location>
</feature>
<feature type="compositionally biased region" description="Polar residues" evidence="8">
    <location>
        <begin position="157"/>
        <end position="170"/>
    </location>
</feature>
<dbReference type="InterPro" id="IPR007219">
    <property type="entry name" value="XnlR_reg_dom"/>
</dbReference>
<feature type="region of interest" description="Disordered" evidence="8">
    <location>
        <begin position="870"/>
        <end position="903"/>
    </location>
</feature>
<evidence type="ECO:0000256" key="1">
    <source>
        <dbReference type="ARBA" id="ARBA00004123"/>
    </source>
</evidence>
<dbReference type="InterPro" id="IPR036864">
    <property type="entry name" value="Zn2-C6_fun-type_DNA-bd_sf"/>
</dbReference>
<dbReference type="OrthoDB" id="2154091at2759"/>
<keyword evidence="2" id="KW-0479">Metal-binding</keyword>
<keyword evidence="6" id="KW-0804">Transcription</keyword>
<dbReference type="PROSITE" id="PS00463">
    <property type="entry name" value="ZN2_CY6_FUNGAL_1"/>
    <property type="match status" value="1"/>
</dbReference>
<keyword evidence="11" id="KW-1185">Reference proteome</keyword>
<dbReference type="GO" id="GO:0005634">
    <property type="term" value="C:nucleus"/>
    <property type="evidence" value="ECO:0007669"/>
    <property type="project" value="UniProtKB-SubCell"/>
</dbReference>
<dbReference type="GO" id="GO:0000981">
    <property type="term" value="F:DNA-binding transcription factor activity, RNA polymerase II-specific"/>
    <property type="evidence" value="ECO:0007669"/>
    <property type="project" value="InterPro"/>
</dbReference>
<feature type="region of interest" description="Disordered" evidence="8">
    <location>
        <begin position="81"/>
        <end position="102"/>
    </location>
</feature>
<keyword evidence="4" id="KW-0805">Transcription regulation</keyword>
<dbReference type="Pfam" id="PF04082">
    <property type="entry name" value="Fungal_trans"/>
    <property type="match status" value="1"/>
</dbReference>
<feature type="compositionally biased region" description="Low complexity" evidence="8">
    <location>
        <begin position="938"/>
        <end position="954"/>
    </location>
</feature>
<feature type="domain" description="Zn(2)-C6 fungal-type" evidence="9">
    <location>
        <begin position="20"/>
        <end position="50"/>
    </location>
</feature>
<dbReference type="GO" id="GO:0003677">
    <property type="term" value="F:DNA binding"/>
    <property type="evidence" value="ECO:0007669"/>
    <property type="project" value="UniProtKB-KW"/>
</dbReference>
<feature type="compositionally biased region" description="Low complexity" evidence="8">
    <location>
        <begin position="635"/>
        <end position="647"/>
    </location>
</feature>
<feature type="region of interest" description="Disordered" evidence="8">
    <location>
        <begin position="593"/>
        <end position="670"/>
    </location>
</feature>
<evidence type="ECO:0000256" key="2">
    <source>
        <dbReference type="ARBA" id="ARBA00022723"/>
    </source>
</evidence>
<dbReference type="GO" id="GO:0006351">
    <property type="term" value="P:DNA-templated transcription"/>
    <property type="evidence" value="ECO:0007669"/>
    <property type="project" value="InterPro"/>
</dbReference>
<evidence type="ECO:0000256" key="6">
    <source>
        <dbReference type="ARBA" id="ARBA00023163"/>
    </source>
</evidence>
<proteinExistence type="predicted"/>
<evidence type="ECO:0000256" key="5">
    <source>
        <dbReference type="ARBA" id="ARBA00023125"/>
    </source>
</evidence>
<feature type="compositionally biased region" description="Polar residues" evidence="8">
    <location>
        <begin position="683"/>
        <end position="698"/>
    </location>
</feature>
<keyword evidence="3" id="KW-0862">Zinc</keyword>
<accession>A0A397SHN8</accession>
<feature type="compositionally biased region" description="Low complexity" evidence="8">
    <location>
        <begin position="871"/>
        <end position="885"/>
    </location>
</feature>
<dbReference type="AlphaFoldDB" id="A0A397SHN8"/>
<dbReference type="GO" id="GO:0008270">
    <property type="term" value="F:zinc ion binding"/>
    <property type="evidence" value="ECO:0007669"/>
    <property type="project" value="InterPro"/>
</dbReference>
<comment type="caution">
    <text evidence="10">The sequence shown here is derived from an EMBL/GenBank/DDBJ whole genome shotgun (WGS) entry which is preliminary data.</text>
</comment>
<dbReference type="PANTHER" id="PTHR31313:SF81">
    <property type="entry name" value="TY1 ENHANCER ACTIVATOR"/>
    <property type="match status" value="1"/>
</dbReference>
<evidence type="ECO:0000259" key="9">
    <source>
        <dbReference type="PROSITE" id="PS50048"/>
    </source>
</evidence>
<feature type="region of interest" description="Disordered" evidence="8">
    <location>
        <begin position="937"/>
        <end position="1001"/>
    </location>
</feature>
<evidence type="ECO:0000256" key="8">
    <source>
        <dbReference type="SAM" id="MobiDB-lite"/>
    </source>
</evidence>
<dbReference type="SUPFAM" id="SSF57701">
    <property type="entry name" value="Zn2/Cys6 DNA-binding domain"/>
    <property type="match status" value="1"/>
</dbReference>
<evidence type="ECO:0000313" key="11">
    <source>
        <dbReference type="Proteomes" id="UP000265703"/>
    </source>
</evidence>
<evidence type="ECO:0000256" key="4">
    <source>
        <dbReference type="ARBA" id="ARBA00023015"/>
    </source>
</evidence>
<dbReference type="SMART" id="SM00906">
    <property type="entry name" value="Fungal_trans"/>
    <property type="match status" value="1"/>
</dbReference>
<dbReference type="PANTHER" id="PTHR31313">
    <property type="entry name" value="TY1 ENHANCER ACTIVATOR"/>
    <property type="match status" value="1"/>
</dbReference>
<feature type="compositionally biased region" description="Low complexity" evidence="8">
    <location>
        <begin position="87"/>
        <end position="98"/>
    </location>
</feature>
<dbReference type="CDD" id="cd12148">
    <property type="entry name" value="fungal_TF_MHR"/>
    <property type="match status" value="1"/>
</dbReference>
<organism evidence="10 11">
    <name type="scientific">Glomus cerebriforme</name>
    <dbReference type="NCBI Taxonomy" id="658196"/>
    <lineage>
        <taxon>Eukaryota</taxon>
        <taxon>Fungi</taxon>
        <taxon>Fungi incertae sedis</taxon>
        <taxon>Mucoromycota</taxon>
        <taxon>Glomeromycotina</taxon>
        <taxon>Glomeromycetes</taxon>
        <taxon>Glomerales</taxon>
        <taxon>Glomeraceae</taxon>
        <taxon>Glomus</taxon>
    </lineage>
</organism>
<dbReference type="EMBL" id="QKYT01000420">
    <property type="protein sequence ID" value="RIA85538.1"/>
    <property type="molecule type" value="Genomic_DNA"/>
</dbReference>
<protein>
    <submittedName>
        <fullName evidence="10">Fungal-specific transcription factor domain-containing protein</fullName>
    </submittedName>
</protein>
<feature type="compositionally biased region" description="Gly residues" evidence="8">
    <location>
        <begin position="606"/>
        <end position="634"/>
    </location>
</feature>
<dbReference type="SMART" id="SM00066">
    <property type="entry name" value="GAL4"/>
    <property type="match status" value="1"/>
</dbReference>
<gene>
    <name evidence="10" type="ORF">C1645_830655</name>
</gene>
<evidence type="ECO:0000256" key="7">
    <source>
        <dbReference type="ARBA" id="ARBA00023242"/>
    </source>
</evidence>
<dbReference type="InterPro" id="IPR051615">
    <property type="entry name" value="Transcr_Regulatory_Elem"/>
</dbReference>
<keyword evidence="7" id="KW-0539">Nucleus</keyword>
<evidence type="ECO:0000256" key="3">
    <source>
        <dbReference type="ARBA" id="ARBA00022833"/>
    </source>
</evidence>
<keyword evidence="5" id="KW-0238">DNA-binding</keyword>
<feature type="region of interest" description="Disordered" evidence="8">
    <location>
        <begin position="157"/>
        <end position="193"/>
    </location>
</feature>
<dbReference type="Proteomes" id="UP000265703">
    <property type="component" value="Unassembled WGS sequence"/>
</dbReference>
<name>A0A397SHN8_9GLOM</name>
<feature type="region of interest" description="Disordered" evidence="8">
    <location>
        <begin position="683"/>
        <end position="704"/>
    </location>
</feature>
<reference evidence="10 11" key="1">
    <citation type="submission" date="2018-06" db="EMBL/GenBank/DDBJ databases">
        <title>Comparative genomics reveals the genomic features of Rhizophagus irregularis, R. cerebriforme, R. diaphanum and Gigaspora rosea, and their symbiotic lifestyle signature.</title>
        <authorList>
            <person name="Morin E."/>
            <person name="San Clemente H."/>
            <person name="Chen E.C.H."/>
            <person name="De La Providencia I."/>
            <person name="Hainaut M."/>
            <person name="Kuo A."/>
            <person name="Kohler A."/>
            <person name="Murat C."/>
            <person name="Tang N."/>
            <person name="Roy S."/>
            <person name="Loubradou J."/>
            <person name="Henrissat B."/>
            <person name="Grigoriev I.V."/>
            <person name="Corradi N."/>
            <person name="Roux C."/>
            <person name="Martin F.M."/>
        </authorList>
    </citation>
    <scope>NUCLEOTIDE SEQUENCE [LARGE SCALE GENOMIC DNA]</scope>
    <source>
        <strain evidence="10 11">DAOM 227022</strain>
    </source>
</reference>
<feature type="compositionally biased region" description="Polar residues" evidence="8">
    <location>
        <begin position="982"/>
        <end position="1001"/>
    </location>
</feature>